<feature type="compositionally biased region" description="Basic and acidic residues" evidence="1">
    <location>
        <begin position="97"/>
        <end position="108"/>
    </location>
</feature>
<feature type="region of interest" description="Disordered" evidence="1">
    <location>
        <begin position="90"/>
        <end position="112"/>
    </location>
</feature>
<organism evidence="2">
    <name type="scientific">Compsopogon caeruleus</name>
    <dbReference type="NCBI Taxonomy" id="31354"/>
    <lineage>
        <taxon>Eukaryota</taxon>
        <taxon>Rhodophyta</taxon>
        <taxon>Compsopogonophyceae</taxon>
        <taxon>Compsopogonales</taxon>
        <taxon>Compsopogonaceae</taxon>
        <taxon>Compsopogon</taxon>
    </lineage>
</organism>
<protein>
    <submittedName>
        <fullName evidence="2">Uncharacterized protein</fullName>
    </submittedName>
</protein>
<evidence type="ECO:0000256" key="1">
    <source>
        <dbReference type="SAM" id="MobiDB-lite"/>
    </source>
</evidence>
<dbReference type="EMBL" id="HBGH01001929">
    <property type="protein sequence ID" value="CAD9224685.1"/>
    <property type="molecule type" value="Transcribed_RNA"/>
</dbReference>
<proteinExistence type="predicted"/>
<dbReference type="AlphaFoldDB" id="A0A7S1T6T5"/>
<gene>
    <name evidence="2" type="ORF">CCAE0312_LOCUS1020</name>
</gene>
<name>A0A7S1T6T5_9RHOD</name>
<reference evidence="2" key="1">
    <citation type="submission" date="2021-01" db="EMBL/GenBank/DDBJ databases">
        <authorList>
            <person name="Corre E."/>
            <person name="Pelletier E."/>
            <person name="Niang G."/>
            <person name="Scheremetjew M."/>
            <person name="Finn R."/>
            <person name="Kale V."/>
            <person name="Holt S."/>
            <person name="Cochrane G."/>
            <person name="Meng A."/>
            <person name="Brown T."/>
            <person name="Cohen L."/>
        </authorList>
    </citation>
    <scope>NUCLEOTIDE SEQUENCE</scope>
    <source>
        <strain evidence="2">SAG 36.94</strain>
    </source>
</reference>
<sequence>MISPIGSTYPTLGLSYVTTNVDEQLGMPHCMTSPLAPPMRDLMPAKAGIHSSCRPCSRRTPRGFPATVSNAPLPPPFEELPLSLRRRFRNARQSNTPDHDDSKSRSMQDDPTQWEAICNVQIEIRTERNGIRCKDMRGSLLIILVWFGKAG</sequence>
<accession>A0A7S1T6T5</accession>
<evidence type="ECO:0000313" key="2">
    <source>
        <dbReference type="EMBL" id="CAD9224685.1"/>
    </source>
</evidence>